<dbReference type="Pfam" id="PF00696">
    <property type="entry name" value="AA_kinase"/>
    <property type="match status" value="1"/>
</dbReference>
<dbReference type="GO" id="GO:0005829">
    <property type="term" value="C:cytosol"/>
    <property type="evidence" value="ECO:0007669"/>
    <property type="project" value="TreeGrafter"/>
</dbReference>
<evidence type="ECO:0000256" key="2">
    <source>
        <dbReference type="ARBA" id="ARBA00011066"/>
    </source>
</evidence>
<dbReference type="NCBIfam" id="TIGR00746">
    <property type="entry name" value="arcC"/>
    <property type="match status" value="1"/>
</dbReference>
<dbReference type="EMBL" id="CP036259">
    <property type="protein sequence ID" value="QDR79847.1"/>
    <property type="molecule type" value="Genomic_DNA"/>
</dbReference>
<evidence type="ECO:0000256" key="7">
    <source>
        <dbReference type="ARBA" id="ARBA00048467"/>
    </source>
</evidence>
<gene>
    <name evidence="12" type="primary">arcC1_1</name>
    <name evidence="12" type="ORF">SPTER_11490</name>
</gene>
<dbReference type="FunFam" id="3.40.1160.10:FF:000007">
    <property type="entry name" value="Carbamate kinase"/>
    <property type="match status" value="1"/>
</dbReference>
<sequence length="339" mass="35827">MQQGICVVAIGGNAILSETDQGTIDEQIENIRLVCRKIVGLIQQGYQVIVTHGNGPQVGQTLLRHKLSAGIVSEGTLDACGAETQGLLGYLIQQVLRNELDKAGLALEVAAVVTQVLVDKEDQAFRQPTKPIGPFYSKTEAEEISRKYDRKMIEDSGRGYRIVVPSPLPVDIVEKNTILALLKSGNVVIAAGGGGIPVVRQANGLTGIAAVIDKDAASSLLARMVGADYLLLLTGVEKVCINYRQPDERQLDYLPVGQAEQYLAAGQFPEGSMAPKIRAAVEFVRFGGKKAIITTLNNICAALQGKTGTAIGLSDQPAGPGFPDGTAEKPAAEPGVMEA</sequence>
<evidence type="ECO:0000256" key="1">
    <source>
        <dbReference type="ARBA" id="ARBA00005118"/>
    </source>
</evidence>
<dbReference type="PRINTS" id="PR01469">
    <property type="entry name" value="CARBMTKINASE"/>
</dbReference>
<feature type="region of interest" description="Disordered" evidence="10">
    <location>
        <begin position="314"/>
        <end position="339"/>
    </location>
</feature>
<dbReference type="InterPro" id="IPR001048">
    <property type="entry name" value="Asp/Glu/Uridylate_kinase"/>
</dbReference>
<dbReference type="UniPathway" id="UPA00996">
    <property type="reaction ID" value="UER00366"/>
</dbReference>
<dbReference type="NCBIfam" id="NF009007">
    <property type="entry name" value="PRK12352.1"/>
    <property type="match status" value="1"/>
</dbReference>
<dbReference type="Proteomes" id="UP000320776">
    <property type="component" value="Chromosome"/>
</dbReference>
<evidence type="ECO:0000313" key="12">
    <source>
        <dbReference type="EMBL" id="QDR79847.1"/>
    </source>
</evidence>
<organism evidence="12 13">
    <name type="scientific">Sporomusa termitida</name>
    <dbReference type="NCBI Taxonomy" id="2377"/>
    <lineage>
        <taxon>Bacteria</taxon>
        <taxon>Bacillati</taxon>
        <taxon>Bacillota</taxon>
        <taxon>Negativicutes</taxon>
        <taxon>Selenomonadales</taxon>
        <taxon>Sporomusaceae</taxon>
        <taxon>Sporomusa</taxon>
    </lineage>
</organism>
<evidence type="ECO:0000313" key="13">
    <source>
        <dbReference type="Proteomes" id="UP000320776"/>
    </source>
</evidence>
<dbReference type="KEGG" id="sted:SPTER_11490"/>
<evidence type="ECO:0000256" key="8">
    <source>
        <dbReference type="NCBIfam" id="TIGR00746"/>
    </source>
</evidence>
<dbReference type="RefSeq" id="WP_144349435.1">
    <property type="nucleotide sequence ID" value="NZ_CP036259.1"/>
</dbReference>
<name>A0A517DRA2_9FIRM</name>
<evidence type="ECO:0000256" key="6">
    <source>
        <dbReference type="ARBA" id="ARBA00022777"/>
    </source>
</evidence>
<evidence type="ECO:0000256" key="10">
    <source>
        <dbReference type="SAM" id="MobiDB-lite"/>
    </source>
</evidence>
<dbReference type="PANTHER" id="PTHR30409">
    <property type="entry name" value="CARBAMATE KINASE"/>
    <property type="match status" value="1"/>
</dbReference>
<evidence type="ECO:0000256" key="5">
    <source>
        <dbReference type="ARBA" id="ARBA00022679"/>
    </source>
</evidence>
<dbReference type="Gene3D" id="3.40.1160.10">
    <property type="entry name" value="Acetylglutamate kinase-like"/>
    <property type="match status" value="1"/>
</dbReference>
<keyword evidence="6 9" id="KW-0418">Kinase</keyword>
<dbReference type="CDD" id="cd04235">
    <property type="entry name" value="AAK_CK"/>
    <property type="match status" value="1"/>
</dbReference>
<comment type="similarity">
    <text evidence="2 9">Belongs to the carbamate kinase family.</text>
</comment>
<keyword evidence="13" id="KW-1185">Reference proteome</keyword>
<dbReference type="SUPFAM" id="SSF53633">
    <property type="entry name" value="Carbamate kinase-like"/>
    <property type="match status" value="1"/>
</dbReference>
<feature type="domain" description="Aspartate/glutamate/uridylate kinase" evidence="11">
    <location>
        <begin position="5"/>
        <end position="294"/>
    </location>
</feature>
<accession>A0A517DRA2</accession>
<keyword evidence="4" id="KW-0056">Arginine metabolism</keyword>
<evidence type="ECO:0000256" key="9">
    <source>
        <dbReference type="PIRNR" id="PIRNR000723"/>
    </source>
</evidence>
<evidence type="ECO:0000259" key="11">
    <source>
        <dbReference type="Pfam" id="PF00696"/>
    </source>
</evidence>
<evidence type="ECO:0000256" key="3">
    <source>
        <dbReference type="ARBA" id="ARBA00013070"/>
    </source>
</evidence>
<dbReference type="GO" id="GO:0019546">
    <property type="term" value="P:L-arginine deiminase pathway"/>
    <property type="evidence" value="ECO:0007669"/>
    <property type="project" value="TreeGrafter"/>
</dbReference>
<dbReference type="InterPro" id="IPR003964">
    <property type="entry name" value="Carb_kinase"/>
</dbReference>
<comment type="pathway">
    <text evidence="1">Metabolic intermediate metabolism; carbamoyl phosphate degradation; CO(2) and NH(3) from carbamoyl phosphate: step 1/1.</text>
</comment>
<dbReference type="PIRSF" id="PIRSF000723">
    <property type="entry name" value="Carbamate_kin"/>
    <property type="match status" value="1"/>
</dbReference>
<proteinExistence type="inferred from homology"/>
<dbReference type="InterPro" id="IPR036393">
    <property type="entry name" value="AceGlu_kinase-like_sf"/>
</dbReference>
<keyword evidence="5 9" id="KW-0808">Transferase</keyword>
<dbReference type="PANTHER" id="PTHR30409:SF1">
    <property type="entry name" value="CARBAMATE KINASE-RELATED"/>
    <property type="match status" value="1"/>
</dbReference>
<dbReference type="GO" id="GO:0008804">
    <property type="term" value="F:carbamate kinase activity"/>
    <property type="evidence" value="ECO:0007669"/>
    <property type="project" value="UniProtKB-UniRule"/>
</dbReference>
<dbReference type="OrthoDB" id="9766717at2"/>
<evidence type="ECO:0000256" key="4">
    <source>
        <dbReference type="ARBA" id="ARBA00022503"/>
    </source>
</evidence>
<reference evidence="12 13" key="1">
    <citation type="submission" date="2019-02" db="EMBL/GenBank/DDBJ databases">
        <title>Closed genome of Sporomusa termitida DSM 4440.</title>
        <authorList>
            <person name="Poehlein A."/>
            <person name="Daniel R."/>
        </authorList>
    </citation>
    <scope>NUCLEOTIDE SEQUENCE [LARGE SCALE GENOMIC DNA]</scope>
    <source>
        <strain evidence="12 13">DSM 4440</strain>
    </source>
</reference>
<comment type="catalytic activity">
    <reaction evidence="7">
        <text>hydrogencarbonate + NH4(+) + ATP = carbamoyl phosphate + ADP + H2O + H(+)</text>
        <dbReference type="Rhea" id="RHEA:10152"/>
        <dbReference type="ChEBI" id="CHEBI:15377"/>
        <dbReference type="ChEBI" id="CHEBI:15378"/>
        <dbReference type="ChEBI" id="CHEBI:17544"/>
        <dbReference type="ChEBI" id="CHEBI:28938"/>
        <dbReference type="ChEBI" id="CHEBI:30616"/>
        <dbReference type="ChEBI" id="CHEBI:58228"/>
        <dbReference type="ChEBI" id="CHEBI:456216"/>
        <dbReference type="EC" id="2.7.2.2"/>
    </reaction>
</comment>
<protein>
    <recommendedName>
        <fullName evidence="3 8">Carbamate kinase</fullName>
    </recommendedName>
</protein>
<dbReference type="AlphaFoldDB" id="A0A517DRA2"/>